<comment type="caution">
    <text evidence="1">The sequence shown here is derived from an EMBL/GenBank/DDBJ whole genome shotgun (WGS) entry which is preliminary data.</text>
</comment>
<dbReference type="EMBL" id="LXQA010329170">
    <property type="protein sequence ID" value="MCI44332.1"/>
    <property type="molecule type" value="Genomic_DNA"/>
</dbReference>
<proteinExistence type="predicted"/>
<organism evidence="1 2">
    <name type="scientific">Trifolium medium</name>
    <dbReference type="NCBI Taxonomy" id="97028"/>
    <lineage>
        <taxon>Eukaryota</taxon>
        <taxon>Viridiplantae</taxon>
        <taxon>Streptophyta</taxon>
        <taxon>Embryophyta</taxon>
        <taxon>Tracheophyta</taxon>
        <taxon>Spermatophyta</taxon>
        <taxon>Magnoliopsida</taxon>
        <taxon>eudicotyledons</taxon>
        <taxon>Gunneridae</taxon>
        <taxon>Pentapetalae</taxon>
        <taxon>rosids</taxon>
        <taxon>fabids</taxon>
        <taxon>Fabales</taxon>
        <taxon>Fabaceae</taxon>
        <taxon>Papilionoideae</taxon>
        <taxon>50 kb inversion clade</taxon>
        <taxon>NPAAA clade</taxon>
        <taxon>Hologalegina</taxon>
        <taxon>IRL clade</taxon>
        <taxon>Trifolieae</taxon>
        <taxon>Trifolium</taxon>
    </lineage>
</organism>
<protein>
    <submittedName>
        <fullName evidence="1">Uncharacterized protein</fullName>
    </submittedName>
</protein>
<keyword evidence="2" id="KW-1185">Reference proteome</keyword>
<reference evidence="1 2" key="1">
    <citation type="journal article" date="2018" name="Front. Plant Sci.">
        <title>Red Clover (Trifolium pratense) and Zigzag Clover (T. medium) - A Picture of Genomic Similarities and Differences.</title>
        <authorList>
            <person name="Dluhosova J."/>
            <person name="Istvanek J."/>
            <person name="Nedelnik J."/>
            <person name="Repkova J."/>
        </authorList>
    </citation>
    <scope>NUCLEOTIDE SEQUENCE [LARGE SCALE GENOMIC DNA]</scope>
    <source>
        <strain evidence="2">cv. 10/8</strain>
        <tissue evidence="1">Leaf</tissue>
    </source>
</reference>
<dbReference type="Proteomes" id="UP000265520">
    <property type="component" value="Unassembled WGS sequence"/>
</dbReference>
<feature type="non-terminal residue" evidence="1">
    <location>
        <position position="15"/>
    </location>
</feature>
<evidence type="ECO:0000313" key="2">
    <source>
        <dbReference type="Proteomes" id="UP000265520"/>
    </source>
</evidence>
<name>A0A392S7B2_9FABA</name>
<evidence type="ECO:0000313" key="1">
    <source>
        <dbReference type="EMBL" id="MCI44332.1"/>
    </source>
</evidence>
<accession>A0A392S7B2</accession>
<sequence>MKSLDDAVAVVHLVG</sequence>